<evidence type="ECO:0000313" key="2">
    <source>
        <dbReference type="EMBL" id="TEB36588.1"/>
    </source>
</evidence>
<proteinExistence type="predicted"/>
<protein>
    <submittedName>
        <fullName evidence="2">Uncharacterized protein</fullName>
    </submittedName>
</protein>
<evidence type="ECO:0000313" key="3">
    <source>
        <dbReference type="Proteomes" id="UP000298030"/>
    </source>
</evidence>
<dbReference type="Proteomes" id="UP000298030">
    <property type="component" value="Unassembled WGS sequence"/>
</dbReference>
<keyword evidence="3" id="KW-1185">Reference proteome</keyword>
<evidence type="ECO:0000256" key="1">
    <source>
        <dbReference type="SAM" id="MobiDB-lite"/>
    </source>
</evidence>
<organism evidence="2 3">
    <name type="scientific">Coprinellus micaceus</name>
    <name type="common">Glistening ink-cap mushroom</name>
    <name type="synonym">Coprinus micaceus</name>
    <dbReference type="NCBI Taxonomy" id="71717"/>
    <lineage>
        <taxon>Eukaryota</taxon>
        <taxon>Fungi</taxon>
        <taxon>Dikarya</taxon>
        <taxon>Basidiomycota</taxon>
        <taxon>Agaricomycotina</taxon>
        <taxon>Agaricomycetes</taxon>
        <taxon>Agaricomycetidae</taxon>
        <taxon>Agaricales</taxon>
        <taxon>Agaricineae</taxon>
        <taxon>Psathyrellaceae</taxon>
        <taxon>Coprinellus</taxon>
    </lineage>
</organism>
<feature type="region of interest" description="Disordered" evidence="1">
    <location>
        <begin position="31"/>
        <end position="58"/>
    </location>
</feature>
<dbReference type="AlphaFoldDB" id="A0A4Y7TRR0"/>
<comment type="caution">
    <text evidence="2">The sequence shown here is derived from an EMBL/GenBank/DDBJ whole genome shotgun (WGS) entry which is preliminary data.</text>
</comment>
<name>A0A4Y7TRR0_COPMI</name>
<accession>A0A4Y7TRR0</accession>
<sequence>MIATRRLAVRMILRLEPVKSPHDHARGTCADELAADGDDEPIEGRSSGRAMMDVEGEG</sequence>
<reference evidence="2 3" key="1">
    <citation type="journal article" date="2019" name="Nat. Ecol. Evol.">
        <title>Megaphylogeny resolves global patterns of mushroom evolution.</title>
        <authorList>
            <person name="Varga T."/>
            <person name="Krizsan K."/>
            <person name="Foldi C."/>
            <person name="Dima B."/>
            <person name="Sanchez-Garcia M."/>
            <person name="Sanchez-Ramirez S."/>
            <person name="Szollosi G.J."/>
            <person name="Szarkandi J.G."/>
            <person name="Papp V."/>
            <person name="Albert L."/>
            <person name="Andreopoulos W."/>
            <person name="Angelini C."/>
            <person name="Antonin V."/>
            <person name="Barry K.W."/>
            <person name="Bougher N.L."/>
            <person name="Buchanan P."/>
            <person name="Buyck B."/>
            <person name="Bense V."/>
            <person name="Catcheside P."/>
            <person name="Chovatia M."/>
            <person name="Cooper J."/>
            <person name="Damon W."/>
            <person name="Desjardin D."/>
            <person name="Finy P."/>
            <person name="Geml J."/>
            <person name="Haridas S."/>
            <person name="Hughes K."/>
            <person name="Justo A."/>
            <person name="Karasinski D."/>
            <person name="Kautmanova I."/>
            <person name="Kiss B."/>
            <person name="Kocsube S."/>
            <person name="Kotiranta H."/>
            <person name="LaButti K.M."/>
            <person name="Lechner B.E."/>
            <person name="Liimatainen K."/>
            <person name="Lipzen A."/>
            <person name="Lukacs Z."/>
            <person name="Mihaltcheva S."/>
            <person name="Morgado L.N."/>
            <person name="Niskanen T."/>
            <person name="Noordeloos M.E."/>
            <person name="Ohm R.A."/>
            <person name="Ortiz-Santana B."/>
            <person name="Ovrebo C."/>
            <person name="Racz N."/>
            <person name="Riley R."/>
            <person name="Savchenko A."/>
            <person name="Shiryaev A."/>
            <person name="Soop K."/>
            <person name="Spirin V."/>
            <person name="Szebenyi C."/>
            <person name="Tomsovsky M."/>
            <person name="Tulloss R.E."/>
            <person name="Uehling J."/>
            <person name="Grigoriev I.V."/>
            <person name="Vagvolgyi C."/>
            <person name="Papp T."/>
            <person name="Martin F.M."/>
            <person name="Miettinen O."/>
            <person name="Hibbett D.S."/>
            <person name="Nagy L.G."/>
        </authorList>
    </citation>
    <scope>NUCLEOTIDE SEQUENCE [LARGE SCALE GENOMIC DNA]</scope>
    <source>
        <strain evidence="2 3">FP101781</strain>
    </source>
</reference>
<gene>
    <name evidence="2" type="ORF">FA13DRAFT_1726953</name>
</gene>
<dbReference type="EMBL" id="QPFP01000005">
    <property type="protein sequence ID" value="TEB36588.1"/>
    <property type="molecule type" value="Genomic_DNA"/>
</dbReference>